<proteinExistence type="predicted"/>
<protein>
    <recommendedName>
        <fullName evidence="4">Transposase</fullName>
    </recommendedName>
</protein>
<reference evidence="2" key="3">
    <citation type="submission" date="2022-01" db="UniProtKB">
        <authorList>
            <consortium name="EnsemblPlants"/>
        </authorList>
    </citation>
    <scope>IDENTIFICATION</scope>
    <source>
        <strain evidence="2">subsp. vulgare</strain>
    </source>
</reference>
<sequence>MGTKGAAEAMVKTAAPMGAEEEAMLKALAQREEGPRTERTKGAASAAVERYWASLKSKTRAAGEYATLRTRQGVALVTFQPRAPPPGGLPPLGLTGRSGASSFSIGTAGSERLPPPTTLPRRCVGLARPSRAPAPNEAGSSNWSASVGEAGTGSGGIGSSTFVGFNLINGSDGISFGGGAGGVISFGGGGSESLGFTFSTGAGGNRREGSSHDGSTEGIGGNEGTIGYRGSGYNPNFSHADEYPPSQEVVPTQRQPIDLNVLSNKETVPRIVQRVWQQAKKGGGITGVKNNRKFKSGRKKINFDLDALEAIPPGERTTLEQVAGHMNVSTSTVWRRLKMKEIRRITSELKHALTAANERARVEYALKHLEPCSLTSLGGINPTFRADMDVVHIDEKLFYRTRKTQNMYLSHRENAPHWECKHKNHIQKIMFLSAMARPRYDAQGNCVFAGKIGVWAYTVWVQAKKKSQNRLRGTWELKPCHTVDREKSREYLVKYVLPAIKEKWPQSDRWNTIYVQQDNARTHIKPDDPLFLQEAARGGWDIRMIYQPPNSPDTNILDLGWFASIQAMFHKKMPKTLAEIVQKVNQSLAEYPHQKLNRIWLSHQACMREIIKHKGSIHYAVPHLKKKSIRETRTSPGSFDD</sequence>
<dbReference type="PANTHER" id="PTHR47169">
    <property type="entry name" value="OS01G0541250 PROTEIN"/>
    <property type="match status" value="1"/>
</dbReference>
<name>A0A8I7BFE7_HORVV</name>
<evidence type="ECO:0000313" key="2">
    <source>
        <dbReference type="EnsemblPlants" id="HORVU.MOREX.r3.7HG0735980.1"/>
    </source>
</evidence>
<dbReference type="Gene3D" id="3.30.420.10">
    <property type="entry name" value="Ribonuclease H-like superfamily/Ribonuclease H"/>
    <property type="match status" value="1"/>
</dbReference>
<accession>A0A8I7BFE7</accession>
<evidence type="ECO:0000256" key="1">
    <source>
        <dbReference type="SAM" id="MobiDB-lite"/>
    </source>
</evidence>
<dbReference type="Proteomes" id="UP000011116">
    <property type="component" value="Chromosome 7H"/>
</dbReference>
<organism evidence="2 3">
    <name type="scientific">Hordeum vulgare subsp. vulgare</name>
    <name type="common">Domesticated barley</name>
    <dbReference type="NCBI Taxonomy" id="112509"/>
    <lineage>
        <taxon>Eukaryota</taxon>
        <taxon>Viridiplantae</taxon>
        <taxon>Streptophyta</taxon>
        <taxon>Embryophyta</taxon>
        <taxon>Tracheophyta</taxon>
        <taxon>Spermatophyta</taxon>
        <taxon>Magnoliopsida</taxon>
        <taxon>Liliopsida</taxon>
        <taxon>Poales</taxon>
        <taxon>Poaceae</taxon>
        <taxon>BOP clade</taxon>
        <taxon>Pooideae</taxon>
        <taxon>Triticodae</taxon>
        <taxon>Triticeae</taxon>
        <taxon>Hordeinae</taxon>
        <taxon>Hordeum</taxon>
    </lineage>
</organism>
<dbReference type="PANTHER" id="PTHR47169:SF2">
    <property type="entry name" value="OS01G0541250 PROTEIN"/>
    <property type="match status" value="1"/>
</dbReference>
<keyword evidence="3" id="KW-1185">Reference proteome</keyword>
<feature type="region of interest" description="Disordered" evidence="1">
    <location>
        <begin position="202"/>
        <end position="222"/>
    </location>
</feature>
<dbReference type="Gramene" id="HORVU.MOREX.r3.7HG0735980.1">
    <property type="protein sequence ID" value="HORVU.MOREX.r3.7HG0735980.1"/>
    <property type="gene ID" value="HORVU.MOREX.r3.7HG0735980"/>
</dbReference>
<reference evidence="3" key="1">
    <citation type="journal article" date="2012" name="Nature">
        <title>A physical, genetic and functional sequence assembly of the barley genome.</title>
        <authorList>
            <consortium name="The International Barley Genome Sequencing Consortium"/>
            <person name="Mayer K.F."/>
            <person name="Waugh R."/>
            <person name="Brown J.W."/>
            <person name="Schulman A."/>
            <person name="Langridge P."/>
            <person name="Platzer M."/>
            <person name="Fincher G.B."/>
            <person name="Muehlbauer G.J."/>
            <person name="Sato K."/>
            <person name="Close T.J."/>
            <person name="Wise R.P."/>
            <person name="Stein N."/>
        </authorList>
    </citation>
    <scope>NUCLEOTIDE SEQUENCE [LARGE SCALE GENOMIC DNA]</scope>
    <source>
        <strain evidence="3">cv. Morex</strain>
    </source>
</reference>
<dbReference type="InterPro" id="IPR036397">
    <property type="entry name" value="RNaseH_sf"/>
</dbReference>
<reference evidence="2" key="2">
    <citation type="submission" date="2020-10" db="EMBL/GenBank/DDBJ databases">
        <authorList>
            <person name="Scholz U."/>
            <person name="Mascher M."/>
            <person name="Fiebig A."/>
        </authorList>
    </citation>
    <scope>NUCLEOTIDE SEQUENCE [LARGE SCALE GENOMIC DNA]</scope>
    <source>
        <strain evidence="2">cv. Morex</strain>
    </source>
</reference>
<dbReference type="AlphaFoldDB" id="A0A8I7BFE7"/>
<evidence type="ECO:0000313" key="3">
    <source>
        <dbReference type="Proteomes" id="UP000011116"/>
    </source>
</evidence>
<dbReference type="EnsemblPlants" id="HORVU.MOREX.r3.7HG0735980.1">
    <property type="protein sequence ID" value="HORVU.MOREX.r3.7HG0735980.1"/>
    <property type="gene ID" value="HORVU.MOREX.r3.7HG0735980"/>
</dbReference>
<evidence type="ECO:0008006" key="4">
    <source>
        <dbReference type="Google" id="ProtNLM"/>
    </source>
</evidence>
<feature type="compositionally biased region" description="Basic and acidic residues" evidence="1">
    <location>
        <begin position="205"/>
        <end position="215"/>
    </location>
</feature>
<dbReference type="GO" id="GO:0003676">
    <property type="term" value="F:nucleic acid binding"/>
    <property type="evidence" value="ECO:0007669"/>
    <property type="project" value="InterPro"/>
</dbReference>